<keyword evidence="2" id="KW-1185">Reference proteome</keyword>
<dbReference type="Proteomes" id="UP000292702">
    <property type="component" value="Unassembled WGS sequence"/>
</dbReference>
<evidence type="ECO:0008006" key="3">
    <source>
        <dbReference type="Google" id="ProtNLM"/>
    </source>
</evidence>
<gene>
    <name evidence="1" type="ORF">EIP91_010103</name>
</gene>
<reference evidence="1 2" key="1">
    <citation type="submission" date="2018-11" db="EMBL/GenBank/DDBJ databases">
        <title>Genome assembly of Steccherinum ochraceum LE-BIN_3174, the white-rot fungus of the Steccherinaceae family (The Residual Polyporoid clade, Polyporales, Basidiomycota).</title>
        <authorList>
            <person name="Fedorova T.V."/>
            <person name="Glazunova O.A."/>
            <person name="Landesman E.O."/>
            <person name="Moiseenko K.V."/>
            <person name="Psurtseva N.V."/>
            <person name="Savinova O.S."/>
            <person name="Shakhova N.V."/>
            <person name="Tyazhelova T.V."/>
            <person name="Vasina D.V."/>
        </authorList>
    </citation>
    <scope>NUCLEOTIDE SEQUENCE [LARGE SCALE GENOMIC DNA]</scope>
    <source>
        <strain evidence="1 2">LE-BIN_3174</strain>
    </source>
</reference>
<evidence type="ECO:0000313" key="2">
    <source>
        <dbReference type="Proteomes" id="UP000292702"/>
    </source>
</evidence>
<name>A0A4V2MXT6_9APHY</name>
<comment type="caution">
    <text evidence="1">The sequence shown here is derived from an EMBL/GenBank/DDBJ whole genome shotgun (WGS) entry which is preliminary data.</text>
</comment>
<dbReference type="SUPFAM" id="SSF52058">
    <property type="entry name" value="L domain-like"/>
    <property type="match status" value="1"/>
</dbReference>
<protein>
    <recommendedName>
        <fullName evidence="3">F-box domain-containing protein</fullName>
    </recommendedName>
</protein>
<sequence>MKTVPHLQEVSISKIRGTEKKHEKYRWTVAHVCRSWRKVAFQTAHLWSAIRTTHFATIDRVLPLSRRAPLDVRYWITVAEEDEFLQPTPDDLLKAFPRIKCLELAIPASAYRRVVEDVPAVAPLLTSITLVNKAADDVSTWPRFLPTAFDHCSMPSLKRVALFGYRITRYSRSLFPSWLTHLHIQSWWQRPVQLPFVETIEAILSMPHLESLTLAECFLAPVPAAEPRVTSFLASLQYLRVSAPALSCAHFMAHFSFPANATLWLAFMEDLTAPFPLQIAPIFRTVRSAGQSKSECSNSGFRSAALHFELKDGSDPDSPTKCVTMHLWPHAYSRHKMASYVANGCVTSPGSLTFRVEYLDAWRPAMGRLLSTLFADLPLGDVRSLSVHPVTFHFFPPAGYTLLHSLQNLVELNAYSPVGLPRILMCSTAHPHSLYKHGYLLPKLKVLRVFHHPNEPVKIATQLSRRDVYIALMLVLHTRHIAGLALDALSLGEMHTVLGRHPSPTKAHWLRIIEALPKLDPKQDKHLFVLSRTDMCLPLKALLEVYPWYDRTSSFPFYWPAAGVSAVP</sequence>
<dbReference type="EMBL" id="RWJN01000006">
    <property type="protein sequence ID" value="TCD71397.1"/>
    <property type="molecule type" value="Genomic_DNA"/>
</dbReference>
<evidence type="ECO:0000313" key="1">
    <source>
        <dbReference type="EMBL" id="TCD71397.1"/>
    </source>
</evidence>
<dbReference type="AlphaFoldDB" id="A0A4V2MXT6"/>
<organism evidence="1 2">
    <name type="scientific">Steccherinum ochraceum</name>
    <dbReference type="NCBI Taxonomy" id="92696"/>
    <lineage>
        <taxon>Eukaryota</taxon>
        <taxon>Fungi</taxon>
        <taxon>Dikarya</taxon>
        <taxon>Basidiomycota</taxon>
        <taxon>Agaricomycotina</taxon>
        <taxon>Agaricomycetes</taxon>
        <taxon>Polyporales</taxon>
        <taxon>Steccherinaceae</taxon>
        <taxon>Steccherinum</taxon>
    </lineage>
</organism>
<accession>A0A4V2MXT6</accession>
<proteinExistence type="predicted"/>